<keyword evidence="3" id="KW-1185">Reference proteome</keyword>
<dbReference type="Gene3D" id="3.80.10.10">
    <property type="entry name" value="Ribonuclease Inhibitor"/>
    <property type="match status" value="1"/>
</dbReference>
<feature type="transmembrane region" description="Helical" evidence="1">
    <location>
        <begin position="35"/>
        <end position="58"/>
    </location>
</feature>
<gene>
    <name evidence="2" type="ORF">BG015_004725</name>
</gene>
<dbReference type="OrthoDB" id="2441979at2759"/>
<keyword evidence="1" id="KW-1133">Transmembrane helix</keyword>
<name>A0A9P5VF11_9FUNG</name>
<dbReference type="Proteomes" id="UP000748756">
    <property type="component" value="Unassembled WGS sequence"/>
</dbReference>
<evidence type="ECO:0000313" key="3">
    <source>
        <dbReference type="Proteomes" id="UP000748756"/>
    </source>
</evidence>
<organism evidence="2 3">
    <name type="scientific">Linnemannia schmuckeri</name>
    <dbReference type="NCBI Taxonomy" id="64567"/>
    <lineage>
        <taxon>Eukaryota</taxon>
        <taxon>Fungi</taxon>
        <taxon>Fungi incertae sedis</taxon>
        <taxon>Mucoromycota</taxon>
        <taxon>Mortierellomycotina</taxon>
        <taxon>Mortierellomycetes</taxon>
        <taxon>Mortierellales</taxon>
        <taxon>Mortierellaceae</taxon>
        <taxon>Linnemannia</taxon>
    </lineage>
</organism>
<dbReference type="AlphaFoldDB" id="A0A9P5VF11"/>
<keyword evidence="1" id="KW-0472">Membrane</keyword>
<evidence type="ECO:0000313" key="2">
    <source>
        <dbReference type="EMBL" id="KAF9156513.1"/>
    </source>
</evidence>
<sequence length="309" mass="35232">MTTESRAVRIFFPSYDDPKATIAQICVNIKDYRDVCLLITAIFGLMALQTLTVGVIWWEDSDFSQAENFNESPIFTADYTQRPSGTLQPWEKSDEEIGLMAVARRHEPLEDLRELTLRHSHKGMSEERLRSMLEHCHNIADINLPTTTVRDWDAKRLAQDIAHACPKLTRLLHAVFSGSFEVCRLLIYILEALPPQQVKEIDYTAMVTFWIANLDDGTAGSLFLSHSRININCWENFDSRAIQAILVKCGALERLTVKISNRPGDRGTELEDAIEFPWASTRIRELQLGISIPDEPLHHLANGMMPYYN</sequence>
<reference evidence="2" key="1">
    <citation type="journal article" date="2020" name="Fungal Divers.">
        <title>Resolving the Mortierellaceae phylogeny through synthesis of multi-gene phylogenetics and phylogenomics.</title>
        <authorList>
            <person name="Vandepol N."/>
            <person name="Liber J."/>
            <person name="Desiro A."/>
            <person name="Na H."/>
            <person name="Kennedy M."/>
            <person name="Barry K."/>
            <person name="Grigoriev I.V."/>
            <person name="Miller A.N."/>
            <person name="O'Donnell K."/>
            <person name="Stajich J.E."/>
            <person name="Bonito G."/>
        </authorList>
    </citation>
    <scope>NUCLEOTIDE SEQUENCE</scope>
    <source>
        <strain evidence="2">NRRL 6426</strain>
    </source>
</reference>
<dbReference type="InterPro" id="IPR032675">
    <property type="entry name" value="LRR_dom_sf"/>
</dbReference>
<proteinExistence type="predicted"/>
<keyword evidence="1" id="KW-0812">Transmembrane</keyword>
<accession>A0A9P5VF11</accession>
<comment type="caution">
    <text evidence="2">The sequence shown here is derived from an EMBL/GenBank/DDBJ whole genome shotgun (WGS) entry which is preliminary data.</text>
</comment>
<protein>
    <submittedName>
        <fullName evidence="2">Uncharacterized protein</fullName>
    </submittedName>
</protein>
<evidence type="ECO:0000256" key="1">
    <source>
        <dbReference type="SAM" id="Phobius"/>
    </source>
</evidence>
<dbReference type="EMBL" id="JAAAUQ010000022">
    <property type="protein sequence ID" value="KAF9156513.1"/>
    <property type="molecule type" value="Genomic_DNA"/>
</dbReference>